<dbReference type="Proteomes" id="UP001341840">
    <property type="component" value="Unassembled WGS sequence"/>
</dbReference>
<protein>
    <submittedName>
        <fullName evidence="2">Uncharacterized protein</fullName>
    </submittedName>
</protein>
<gene>
    <name evidence="2" type="ORF">PIB30_050012</name>
</gene>
<keyword evidence="3" id="KW-1185">Reference proteome</keyword>
<organism evidence="2 3">
    <name type="scientific">Stylosanthes scabra</name>
    <dbReference type="NCBI Taxonomy" id="79078"/>
    <lineage>
        <taxon>Eukaryota</taxon>
        <taxon>Viridiplantae</taxon>
        <taxon>Streptophyta</taxon>
        <taxon>Embryophyta</taxon>
        <taxon>Tracheophyta</taxon>
        <taxon>Spermatophyta</taxon>
        <taxon>Magnoliopsida</taxon>
        <taxon>eudicotyledons</taxon>
        <taxon>Gunneridae</taxon>
        <taxon>Pentapetalae</taxon>
        <taxon>rosids</taxon>
        <taxon>fabids</taxon>
        <taxon>Fabales</taxon>
        <taxon>Fabaceae</taxon>
        <taxon>Papilionoideae</taxon>
        <taxon>50 kb inversion clade</taxon>
        <taxon>dalbergioids sensu lato</taxon>
        <taxon>Dalbergieae</taxon>
        <taxon>Pterocarpus clade</taxon>
        <taxon>Stylosanthes</taxon>
    </lineage>
</organism>
<feature type="compositionally biased region" description="Basic and acidic residues" evidence="1">
    <location>
        <begin position="108"/>
        <end position="117"/>
    </location>
</feature>
<feature type="region of interest" description="Disordered" evidence="1">
    <location>
        <begin position="102"/>
        <end position="130"/>
    </location>
</feature>
<dbReference type="EMBL" id="JASCZI010121169">
    <property type="protein sequence ID" value="MED6160270.1"/>
    <property type="molecule type" value="Genomic_DNA"/>
</dbReference>
<evidence type="ECO:0000313" key="2">
    <source>
        <dbReference type="EMBL" id="MED6160270.1"/>
    </source>
</evidence>
<feature type="compositionally biased region" description="Polar residues" evidence="1">
    <location>
        <begin position="121"/>
        <end position="130"/>
    </location>
</feature>
<proteinExistence type="predicted"/>
<name>A0ABU6UI86_9FABA</name>
<accession>A0ABU6UI86</accession>
<sequence>MTNRIPSSPPPRLTVALTNTTTTTTIIKTDRTIGSGAEDGASTMARPVTPNIAVNFFAFVFSNELDSPTHESDQPDLDHDDIEPYEVENFAGDVAAMKIMKKKRRQRNREACLRVSDEGDVSQQRRSTRW</sequence>
<reference evidence="2 3" key="1">
    <citation type="journal article" date="2023" name="Plants (Basel)">
        <title>Bridging the Gap: Combining Genomics and Transcriptomics Approaches to Understand Stylosanthes scabra, an Orphan Legume from the Brazilian Caatinga.</title>
        <authorList>
            <person name="Ferreira-Neto J.R.C."/>
            <person name="da Silva M.D."/>
            <person name="Binneck E."/>
            <person name="de Melo N.F."/>
            <person name="da Silva R.H."/>
            <person name="de Melo A.L.T.M."/>
            <person name="Pandolfi V."/>
            <person name="Bustamante F.O."/>
            <person name="Brasileiro-Vidal A.C."/>
            <person name="Benko-Iseppon A.M."/>
        </authorList>
    </citation>
    <scope>NUCLEOTIDE SEQUENCE [LARGE SCALE GENOMIC DNA]</scope>
    <source>
        <tissue evidence="2">Leaves</tissue>
    </source>
</reference>
<evidence type="ECO:0000256" key="1">
    <source>
        <dbReference type="SAM" id="MobiDB-lite"/>
    </source>
</evidence>
<evidence type="ECO:0000313" key="3">
    <source>
        <dbReference type="Proteomes" id="UP001341840"/>
    </source>
</evidence>
<comment type="caution">
    <text evidence="2">The sequence shown here is derived from an EMBL/GenBank/DDBJ whole genome shotgun (WGS) entry which is preliminary data.</text>
</comment>